<organism evidence="1 2">
    <name type="scientific">Hydnomerulius pinastri MD-312</name>
    <dbReference type="NCBI Taxonomy" id="994086"/>
    <lineage>
        <taxon>Eukaryota</taxon>
        <taxon>Fungi</taxon>
        <taxon>Dikarya</taxon>
        <taxon>Basidiomycota</taxon>
        <taxon>Agaricomycotina</taxon>
        <taxon>Agaricomycetes</taxon>
        <taxon>Agaricomycetidae</taxon>
        <taxon>Boletales</taxon>
        <taxon>Boletales incertae sedis</taxon>
        <taxon>Leucogyrophana</taxon>
    </lineage>
</organism>
<dbReference type="HOGENOM" id="CLU_079696_0_0_1"/>
<dbReference type="Proteomes" id="UP000053820">
    <property type="component" value="Unassembled WGS sequence"/>
</dbReference>
<accession>A0A0C9WBQ2</accession>
<sequence length="229" mass="24697">MLLVTSIPAVRTLLEDHGEGFYAVAIGAPPGIHRTRESATRAEGSFTHPIWRHAESFWEALAFMVVKGVNECMPPLLTSAEILDAVDESVDALGDVLNNTLHIEPHSAPSGPPVTVSLGSVSARSELSTASTSSDLTPASSRHATVPSPIIYTHVRNLRGVIESRHYYTPSSGNEAHARPLGLHAARYLGAHGFTVPDIDIIIYIRRRATSGQHFTMRLAREVGDVASH</sequence>
<proteinExistence type="predicted"/>
<dbReference type="OrthoDB" id="2666050at2759"/>
<protein>
    <submittedName>
        <fullName evidence="1">Uncharacterized protein</fullName>
    </submittedName>
</protein>
<gene>
    <name evidence="1" type="ORF">HYDPIDRAFT_31272</name>
</gene>
<reference evidence="1 2" key="1">
    <citation type="submission" date="2014-04" db="EMBL/GenBank/DDBJ databases">
        <title>Evolutionary Origins and Diversification of the Mycorrhizal Mutualists.</title>
        <authorList>
            <consortium name="DOE Joint Genome Institute"/>
            <consortium name="Mycorrhizal Genomics Consortium"/>
            <person name="Kohler A."/>
            <person name="Kuo A."/>
            <person name="Nagy L.G."/>
            <person name="Floudas D."/>
            <person name="Copeland A."/>
            <person name="Barry K.W."/>
            <person name="Cichocki N."/>
            <person name="Veneault-Fourrey C."/>
            <person name="LaButti K."/>
            <person name="Lindquist E.A."/>
            <person name="Lipzen A."/>
            <person name="Lundell T."/>
            <person name="Morin E."/>
            <person name="Murat C."/>
            <person name="Riley R."/>
            <person name="Ohm R."/>
            <person name="Sun H."/>
            <person name="Tunlid A."/>
            <person name="Henrissat B."/>
            <person name="Grigoriev I.V."/>
            <person name="Hibbett D.S."/>
            <person name="Martin F."/>
        </authorList>
    </citation>
    <scope>NUCLEOTIDE SEQUENCE [LARGE SCALE GENOMIC DNA]</scope>
    <source>
        <strain evidence="1 2">MD-312</strain>
    </source>
</reference>
<keyword evidence="2" id="KW-1185">Reference proteome</keyword>
<name>A0A0C9WBQ2_9AGAM</name>
<evidence type="ECO:0000313" key="2">
    <source>
        <dbReference type="Proteomes" id="UP000053820"/>
    </source>
</evidence>
<evidence type="ECO:0000313" key="1">
    <source>
        <dbReference type="EMBL" id="KIJ61401.1"/>
    </source>
</evidence>
<dbReference type="AlphaFoldDB" id="A0A0C9WBQ2"/>
<dbReference type="EMBL" id="KN839862">
    <property type="protein sequence ID" value="KIJ61401.1"/>
    <property type="molecule type" value="Genomic_DNA"/>
</dbReference>